<organism evidence="1 2">
    <name type="scientific">Crotalaria pallida</name>
    <name type="common">Smooth rattlebox</name>
    <name type="synonym">Crotalaria striata</name>
    <dbReference type="NCBI Taxonomy" id="3830"/>
    <lineage>
        <taxon>Eukaryota</taxon>
        <taxon>Viridiplantae</taxon>
        <taxon>Streptophyta</taxon>
        <taxon>Embryophyta</taxon>
        <taxon>Tracheophyta</taxon>
        <taxon>Spermatophyta</taxon>
        <taxon>Magnoliopsida</taxon>
        <taxon>eudicotyledons</taxon>
        <taxon>Gunneridae</taxon>
        <taxon>Pentapetalae</taxon>
        <taxon>rosids</taxon>
        <taxon>fabids</taxon>
        <taxon>Fabales</taxon>
        <taxon>Fabaceae</taxon>
        <taxon>Papilionoideae</taxon>
        <taxon>50 kb inversion clade</taxon>
        <taxon>genistoids sensu lato</taxon>
        <taxon>core genistoids</taxon>
        <taxon>Crotalarieae</taxon>
        <taxon>Crotalaria</taxon>
    </lineage>
</organism>
<protein>
    <submittedName>
        <fullName evidence="1">Uncharacterized protein</fullName>
    </submittedName>
</protein>
<comment type="caution">
    <text evidence="1">The sequence shown here is derived from an EMBL/GenBank/DDBJ whole genome shotgun (WGS) entry which is preliminary data.</text>
</comment>
<dbReference type="EMBL" id="JAYWIO010000008">
    <property type="protein sequence ID" value="KAK7244587.1"/>
    <property type="molecule type" value="Genomic_DNA"/>
</dbReference>
<sequence>MVSFVAAKVITKPTVLTREGDKLLKTTGDHLLTHAWIAFTSKDNGSLMNSEVTHTFQGPKRVGEEEEEEEEDGFYSLQWKTWAGCLIQVAWRRYIFKVAGENSHWQGAVGSKDV</sequence>
<keyword evidence="2" id="KW-1185">Reference proteome</keyword>
<accession>A0AAN9E3L5</accession>
<evidence type="ECO:0000313" key="2">
    <source>
        <dbReference type="Proteomes" id="UP001372338"/>
    </source>
</evidence>
<dbReference type="AlphaFoldDB" id="A0AAN9E3L5"/>
<proteinExistence type="predicted"/>
<reference evidence="1 2" key="1">
    <citation type="submission" date="2024-01" db="EMBL/GenBank/DDBJ databases">
        <title>The genomes of 5 underutilized Papilionoideae crops provide insights into root nodulation and disease resistanc.</title>
        <authorList>
            <person name="Yuan L."/>
        </authorList>
    </citation>
    <scope>NUCLEOTIDE SEQUENCE [LARGE SCALE GENOMIC DNA]</scope>
    <source>
        <strain evidence="1">ZHUSHIDOU_FW_LH</strain>
        <tissue evidence="1">Leaf</tissue>
    </source>
</reference>
<dbReference type="Proteomes" id="UP001372338">
    <property type="component" value="Unassembled WGS sequence"/>
</dbReference>
<gene>
    <name evidence="1" type="ORF">RIF29_39411</name>
</gene>
<name>A0AAN9E3L5_CROPI</name>
<evidence type="ECO:0000313" key="1">
    <source>
        <dbReference type="EMBL" id="KAK7244587.1"/>
    </source>
</evidence>